<dbReference type="EMBL" id="KL198063">
    <property type="protein sequence ID" value="KDQ10877.1"/>
    <property type="molecule type" value="Genomic_DNA"/>
</dbReference>
<accession>A0A067MG90</accession>
<evidence type="ECO:0000313" key="2">
    <source>
        <dbReference type="Proteomes" id="UP000027195"/>
    </source>
</evidence>
<dbReference type="InParanoid" id="A0A067MG90"/>
<reference evidence="2" key="1">
    <citation type="journal article" date="2014" name="Proc. Natl. Acad. Sci. U.S.A.">
        <title>Extensive sampling of basidiomycete genomes demonstrates inadequacy of the white-rot/brown-rot paradigm for wood decay fungi.</title>
        <authorList>
            <person name="Riley R."/>
            <person name="Salamov A.A."/>
            <person name="Brown D.W."/>
            <person name="Nagy L.G."/>
            <person name="Floudas D."/>
            <person name="Held B.W."/>
            <person name="Levasseur A."/>
            <person name="Lombard V."/>
            <person name="Morin E."/>
            <person name="Otillar R."/>
            <person name="Lindquist E.A."/>
            <person name="Sun H."/>
            <person name="LaButti K.M."/>
            <person name="Schmutz J."/>
            <person name="Jabbour D."/>
            <person name="Luo H."/>
            <person name="Baker S.E."/>
            <person name="Pisabarro A.G."/>
            <person name="Walton J.D."/>
            <person name="Blanchette R.A."/>
            <person name="Henrissat B."/>
            <person name="Martin F."/>
            <person name="Cullen D."/>
            <person name="Hibbett D.S."/>
            <person name="Grigoriev I.V."/>
        </authorList>
    </citation>
    <scope>NUCLEOTIDE SEQUENCE [LARGE SCALE GENOMIC DNA]</scope>
    <source>
        <strain evidence="2">FD-172 SS1</strain>
    </source>
</reference>
<proteinExistence type="predicted"/>
<dbReference type="AlphaFoldDB" id="A0A067MG90"/>
<evidence type="ECO:0000313" key="1">
    <source>
        <dbReference type="EMBL" id="KDQ10877.1"/>
    </source>
</evidence>
<sequence>MAVTYGKRSARCREHLASKQLASLHTTLNEVCPGVVLFYHHITHWPRGIRNTNNSSYQRFIRDTCVPTDAENRAYVASCKYFEKG</sequence>
<dbReference type="HOGENOM" id="CLU_2512335_0_0_1"/>
<protein>
    <submittedName>
        <fullName evidence="1">Uncharacterized protein</fullName>
    </submittedName>
</protein>
<keyword evidence="2" id="KW-1185">Reference proteome</keyword>
<name>A0A067MG90_BOTB1</name>
<organism evidence="1 2">
    <name type="scientific">Botryobasidium botryosum (strain FD-172 SS1)</name>
    <dbReference type="NCBI Taxonomy" id="930990"/>
    <lineage>
        <taxon>Eukaryota</taxon>
        <taxon>Fungi</taxon>
        <taxon>Dikarya</taxon>
        <taxon>Basidiomycota</taxon>
        <taxon>Agaricomycotina</taxon>
        <taxon>Agaricomycetes</taxon>
        <taxon>Cantharellales</taxon>
        <taxon>Botryobasidiaceae</taxon>
        <taxon>Botryobasidium</taxon>
    </lineage>
</organism>
<dbReference type="Proteomes" id="UP000027195">
    <property type="component" value="Unassembled WGS sequence"/>
</dbReference>
<gene>
    <name evidence="1" type="ORF">BOTBODRAFT_68340</name>
</gene>